<feature type="signal peptide" evidence="1">
    <location>
        <begin position="1"/>
        <end position="22"/>
    </location>
</feature>
<keyword evidence="3" id="KW-1185">Reference proteome</keyword>
<evidence type="ECO:0000256" key="1">
    <source>
        <dbReference type="SAM" id="SignalP"/>
    </source>
</evidence>
<name>A0ABU5ENX6_9FLAO</name>
<evidence type="ECO:0000313" key="3">
    <source>
        <dbReference type="Proteomes" id="UP001285855"/>
    </source>
</evidence>
<dbReference type="RefSeq" id="WP_320556508.1">
    <property type="nucleotide sequence ID" value="NZ_JAXDAE010000013.1"/>
</dbReference>
<accession>A0ABU5ENX6</accession>
<evidence type="ECO:0008006" key="4">
    <source>
        <dbReference type="Google" id="ProtNLM"/>
    </source>
</evidence>
<feature type="chain" id="PRO_5045647458" description="Phosphate-selective porin O and P" evidence="1">
    <location>
        <begin position="23"/>
        <end position="440"/>
    </location>
</feature>
<organism evidence="2 3">
    <name type="scientific">Winogradskyella aquimaris</name>
    <dbReference type="NCBI Taxonomy" id="864074"/>
    <lineage>
        <taxon>Bacteria</taxon>
        <taxon>Pseudomonadati</taxon>
        <taxon>Bacteroidota</taxon>
        <taxon>Flavobacteriia</taxon>
        <taxon>Flavobacteriales</taxon>
        <taxon>Flavobacteriaceae</taxon>
        <taxon>Winogradskyella</taxon>
    </lineage>
</organism>
<keyword evidence="1" id="KW-0732">Signal</keyword>
<gene>
    <name evidence="2" type="ORF">SNF14_12490</name>
</gene>
<reference evidence="2 3" key="1">
    <citation type="submission" date="2023-11" db="EMBL/GenBank/DDBJ databases">
        <title>Winogradskyella pelagius sp. nov., isolated from coastal sediment.</title>
        <authorList>
            <person name="Li F."/>
        </authorList>
    </citation>
    <scope>NUCLEOTIDE SEQUENCE [LARGE SCALE GENOMIC DNA]</scope>
    <source>
        <strain evidence="2 3">KCTC 23502</strain>
    </source>
</reference>
<protein>
    <recommendedName>
        <fullName evidence="4">Phosphate-selective porin O and P</fullName>
    </recommendedName>
</protein>
<sequence length="440" mass="49309">MKTTLKTSVLIMVMLGLFSLNAQNRNLDNYRQPDKRGINVFEAPKDSVSTFEGVKVRVGGQSTLQYQAIDHENGVAPADQTTTNTLQEIGYNFNLATANLDLDVALAKGLRMHLRTYLSSRHHPEPYVKGGYIQIDNLDFISEGALSNLMKYTTVKIGHMENNYGDAHFRRSDNAQAIYNPFVGNLIMDAFTTEVGAEVYYQRNGFIGMIGFTNGKLNQNVLEGSNGKTGGAAFLAKLGYDKQFTDDFRFRLTGSLYTTGYVANNYLYTADRAGSRYYSVLSPEQYFDFRSQSLQNTTATNTFRTGRFDPGFRNRITAIMFNPFVKYGGLEFFGTLEFANGRAASESDNRSTTQLAGEVIYRFGSNEDFYIGGRYNTVSSEQSFGDADIDRFQLSAGYFLTKNVLAKLEYVNQSYDGYPSDNVLYEGKFNGLMFEAVISF</sequence>
<comment type="caution">
    <text evidence="2">The sequence shown here is derived from an EMBL/GenBank/DDBJ whole genome shotgun (WGS) entry which is preliminary data.</text>
</comment>
<evidence type="ECO:0000313" key="2">
    <source>
        <dbReference type="EMBL" id="MDY2588160.1"/>
    </source>
</evidence>
<dbReference type="Proteomes" id="UP001285855">
    <property type="component" value="Unassembled WGS sequence"/>
</dbReference>
<dbReference type="EMBL" id="JAXDAE010000013">
    <property type="protein sequence ID" value="MDY2588160.1"/>
    <property type="molecule type" value="Genomic_DNA"/>
</dbReference>
<proteinExistence type="predicted"/>
<dbReference type="SUPFAM" id="SSF56935">
    <property type="entry name" value="Porins"/>
    <property type="match status" value="1"/>
</dbReference>